<name>B3P7P5_DROER</name>
<dbReference type="AlphaFoldDB" id="B3P7P5"/>
<reference evidence="1 2" key="1">
    <citation type="journal article" date="2007" name="Nature">
        <title>Evolution of genes and genomes on the Drosophila phylogeny.</title>
        <authorList>
            <consortium name="Drosophila 12 Genomes Consortium"/>
            <person name="Clark A.G."/>
            <person name="Eisen M.B."/>
            <person name="Smith D.R."/>
            <person name="Bergman C.M."/>
            <person name="Oliver B."/>
            <person name="Markow T.A."/>
            <person name="Kaufman T.C."/>
            <person name="Kellis M."/>
            <person name="Gelbart W."/>
            <person name="Iyer V.N."/>
            <person name="Pollard D.A."/>
            <person name="Sackton T.B."/>
            <person name="Larracuente A.M."/>
            <person name="Singh N.D."/>
            <person name="Abad J.P."/>
            <person name="Abt D.N."/>
            <person name="Adryan B."/>
            <person name="Aguade M."/>
            <person name="Akashi H."/>
            <person name="Anderson W.W."/>
            <person name="Aquadro C.F."/>
            <person name="Ardell D.H."/>
            <person name="Arguello R."/>
            <person name="Artieri C.G."/>
            <person name="Barbash D.A."/>
            <person name="Barker D."/>
            <person name="Barsanti P."/>
            <person name="Batterham P."/>
            <person name="Batzoglou S."/>
            <person name="Begun D."/>
            <person name="Bhutkar A."/>
            <person name="Blanco E."/>
            <person name="Bosak S.A."/>
            <person name="Bradley R.K."/>
            <person name="Brand A.D."/>
            <person name="Brent M.R."/>
            <person name="Brooks A.N."/>
            <person name="Brown R.H."/>
            <person name="Butlin R.K."/>
            <person name="Caggese C."/>
            <person name="Calvi B.R."/>
            <person name="Bernardo de Carvalho A."/>
            <person name="Caspi A."/>
            <person name="Castrezana S."/>
            <person name="Celniker S.E."/>
            <person name="Chang J.L."/>
            <person name="Chapple C."/>
            <person name="Chatterji S."/>
            <person name="Chinwalla A."/>
            <person name="Civetta A."/>
            <person name="Clifton S.W."/>
            <person name="Comeron J.M."/>
            <person name="Costello J.C."/>
            <person name="Coyne J.A."/>
            <person name="Daub J."/>
            <person name="David R.G."/>
            <person name="Delcher A.L."/>
            <person name="Delehaunty K."/>
            <person name="Do C.B."/>
            <person name="Ebling H."/>
            <person name="Edwards K."/>
            <person name="Eickbush T."/>
            <person name="Evans J.D."/>
            <person name="Filipski A."/>
            <person name="Findeiss S."/>
            <person name="Freyhult E."/>
            <person name="Fulton L."/>
            <person name="Fulton R."/>
            <person name="Garcia A.C."/>
            <person name="Gardiner A."/>
            <person name="Garfield D.A."/>
            <person name="Garvin B.E."/>
            <person name="Gibson G."/>
            <person name="Gilbert D."/>
            <person name="Gnerre S."/>
            <person name="Godfrey J."/>
            <person name="Good R."/>
            <person name="Gotea V."/>
            <person name="Gravely B."/>
            <person name="Greenberg A.J."/>
            <person name="Griffiths-Jones S."/>
            <person name="Gross S."/>
            <person name="Guigo R."/>
            <person name="Gustafson E.A."/>
            <person name="Haerty W."/>
            <person name="Hahn M.W."/>
            <person name="Halligan D.L."/>
            <person name="Halpern A.L."/>
            <person name="Halter G.M."/>
            <person name="Han M.V."/>
            <person name="Heger A."/>
            <person name="Hillier L."/>
            <person name="Hinrichs A.S."/>
            <person name="Holmes I."/>
            <person name="Hoskins R.A."/>
            <person name="Hubisz M.J."/>
            <person name="Hultmark D."/>
            <person name="Huntley M.A."/>
            <person name="Jaffe D.B."/>
            <person name="Jagadeeshan S."/>
            <person name="Jeck W.R."/>
            <person name="Johnson J."/>
            <person name="Jones C.D."/>
            <person name="Jordan W.C."/>
            <person name="Karpen G.H."/>
            <person name="Kataoka E."/>
            <person name="Keightley P.D."/>
            <person name="Kheradpour P."/>
            <person name="Kirkness E.F."/>
            <person name="Koerich L.B."/>
            <person name="Kristiansen K."/>
            <person name="Kudrna D."/>
            <person name="Kulathinal R.J."/>
            <person name="Kumar S."/>
            <person name="Kwok R."/>
            <person name="Lander E."/>
            <person name="Langley C.H."/>
            <person name="Lapoint R."/>
            <person name="Lazzaro B.P."/>
            <person name="Lee S.J."/>
            <person name="Levesque L."/>
            <person name="Li R."/>
            <person name="Lin C.F."/>
            <person name="Lin M.F."/>
            <person name="Lindblad-Toh K."/>
            <person name="Llopart A."/>
            <person name="Long M."/>
            <person name="Low L."/>
            <person name="Lozovsky E."/>
            <person name="Lu J."/>
            <person name="Luo M."/>
            <person name="Machado C.A."/>
            <person name="Makalowski W."/>
            <person name="Marzo M."/>
            <person name="Matsuda M."/>
            <person name="Matzkin L."/>
            <person name="McAllister B."/>
            <person name="McBride C.S."/>
            <person name="McKernan B."/>
            <person name="McKernan K."/>
            <person name="Mendez-Lago M."/>
            <person name="Minx P."/>
            <person name="Mollenhauer M.U."/>
            <person name="Montooth K."/>
            <person name="Mount S.M."/>
            <person name="Mu X."/>
            <person name="Myers E."/>
            <person name="Negre B."/>
            <person name="Newfeld S."/>
            <person name="Nielsen R."/>
            <person name="Noor M.A."/>
            <person name="O'Grady P."/>
            <person name="Pachter L."/>
            <person name="Papaceit M."/>
            <person name="Parisi M.J."/>
            <person name="Parisi M."/>
            <person name="Parts L."/>
            <person name="Pedersen J.S."/>
            <person name="Pesole G."/>
            <person name="Phillippy A.M."/>
            <person name="Ponting C.P."/>
            <person name="Pop M."/>
            <person name="Porcelli D."/>
            <person name="Powell J.R."/>
            <person name="Prohaska S."/>
            <person name="Pruitt K."/>
            <person name="Puig M."/>
            <person name="Quesneville H."/>
            <person name="Ram K.R."/>
            <person name="Rand D."/>
            <person name="Rasmussen M.D."/>
            <person name="Reed L.K."/>
            <person name="Reenan R."/>
            <person name="Reily A."/>
            <person name="Remington K.A."/>
            <person name="Rieger T.T."/>
            <person name="Ritchie M.G."/>
            <person name="Robin C."/>
            <person name="Rogers Y.H."/>
            <person name="Rohde C."/>
            <person name="Rozas J."/>
            <person name="Rubenfield M.J."/>
            <person name="Ruiz A."/>
            <person name="Russo S."/>
            <person name="Salzberg S.L."/>
            <person name="Sanchez-Gracia A."/>
            <person name="Saranga D.J."/>
            <person name="Sato H."/>
            <person name="Schaeffer S.W."/>
            <person name="Schatz M.C."/>
            <person name="Schlenke T."/>
            <person name="Schwartz R."/>
            <person name="Segarra C."/>
            <person name="Singh R.S."/>
            <person name="Sirot L."/>
            <person name="Sirota M."/>
            <person name="Sisneros N.B."/>
            <person name="Smith C.D."/>
            <person name="Smith T.F."/>
            <person name="Spieth J."/>
            <person name="Stage D.E."/>
            <person name="Stark A."/>
            <person name="Stephan W."/>
            <person name="Strausberg R.L."/>
            <person name="Strempel S."/>
            <person name="Sturgill D."/>
            <person name="Sutton G."/>
            <person name="Sutton G.G."/>
            <person name="Tao W."/>
            <person name="Teichmann S."/>
            <person name="Tobari Y.N."/>
            <person name="Tomimura Y."/>
            <person name="Tsolas J.M."/>
            <person name="Valente V.L."/>
            <person name="Venter E."/>
            <person name="Venter J.C."/>
            <person name="Vicario S."/>
            <person name="Vieira F.G."/>
            <person name="Vilella A.J."/>
            <person name="Villasante A."/>
            <person name="Walenz B."/>
            <person name="Wang J."/>
            <person name="Wasserman M."/>
            <person name="Watts T."/>
            <person name="Wilson D."/>
            <person name="Wilson R.K."/>
            <person name="Wing R.A."/>
            <person name="Wolfner M.F."/>
            <person name="Wong A."/>
            <person name="Wong G.K."/>
            <person name="Wu C.I."/>
            <person name="Wu G."/>
            <person name="Yamamoto D."/>
            <person name="Yang H.P."/>
            <person name="Yang S.P."/>
            <person name="Yorke J.A."/>
            <person name="Yoshida K."/>
            <person name="Zdobnov E."/>
            <person name="Zhang P."/>
            <person name="Zhang Y."/>
            <person name="Zimin A.V."/>
            <person name="Baldwin J."/>
            <person name="Abdouelleil A."/>
            <person name="Abdulkadir J."/>
            <person name="Abebe A."/>
            <person name="Abera B."/>
            <person name="Abreu J."/>
            <person name="Acer S.C."/>
            <person name="Aftuck L."/>
            <person name="Alexander A."/>
            <person name="An P."/>
            <person name="Anderson E."/>
            <person name="Anderson S."/>
            <person name="Arachi H."/>
            <person name="Azer M."/>
            <person name="Bachantsang P."/>
            <person name="Barry A."/>
            <person name="Bayul T."/>
            <person name="Berlin A."/>
            <person name="Bessette D."/>
            <person name="Bloom T."/>
            <person name="Blye J."/>
            <person name="Boguslavskiy L."/>
            <person name="Bonnet C."/>
            <person name="Boukhgalter B."/>
            <person name="Bourzgui I."/>
            <person name="Brown A."/>
            <person name="Cahill P."/>
            <person name="Channer S."/>
            <person name="Cheshatsang Y."/>
            <person name="Chuda L."/>
            <person name="Citroen M."/>
            <person name="Collymore A."/>
            <person name="Cooke P."/>
            <person name="Costello M."/>
            <person name="D'Aco K."/>
            <person name="Daza R."/>
            <person name="De Haan G."/>
            <person name="DeGray S."/>
            <person name="DeMaso C."/>
            <person name="Dhargay N."/>
            <person name="Dooley K."/>
            <person name="Dooley E."/>
            <person name="Doricent M."/>
            <person name="Dorje P."/>
            <person name="Dorjee K."/>
            <person name="Dupes A."/>
            <person name="Elong R."/>
            <person name="Falk J."/>
            <person name="Farina A."/>
            <person name="Faro S."/>
            <person name="Ferguson D."/>
            <person name="Fisher S."/>
            <person name="Foley C.D."/>
            <person name="Franke A."/>
            <person name="Friedrich D."/>
            <person name="Gadbois L."/>
            <person name="Gearin G."/>
            <person name="Gearin C.R."/>
            <person name="Giannoukos G."/>
            <person name="Goode T."/>
            <person name="Graham J."/>
            <person name="Grandbois E."/>
            <person name="Grewal S."/>
            <person name="Gyaltsen K."/>
            <person name="Hafez N."/>
            <person name="Hagos B."/>
            <person name="Hall J."/>
            <person name="Henson C."/>
            <person name="Hollinger A."/>
            <person name="Honan T."/>
            <person name="Huard M.D."/>
            <person name="Hughes L."/>
            <person name="Hurhula B."/>
            <person name="Husby M.E."/>
            <person name="Kamat A."/>
            <person name="Kanga B."/>
            <person name="Kashin S."/>
            <person name="Khazanovich D."/>
            <person name="Kisner P."/>
            <person name="Lance K."/>
            <person name="Lara M."/>
            <person name="Lee W."/>
            <person name="Lennon N."/>
            <person name="Letendre F."/>
            <person name="LeVine R."/>
            <person name="Lipovsky A."/>
            <person name="Liu X."/>
            <person name="Liu J."/>
            <person name="Liu S."/>
            <person name="Lokyitsang T."/>
            <person name="Lokyitsang Y."/>
            <person name="Lubonja R."/>
            <person name="Lui A."/>
            <person name="MacDonald P."/>
            <person name="Magnisalis V."/>
            <person name="Maru K."/>
            <person name="Matthews C."/>
            <person name="McCusker W."/>
            <person name="McDonough S."/>
            <person name="Mehta T."/>
            <person name="Meldrim J."/>
            <person name="Meneus L."/>
            <person name="Mihai O."/>
            <person name="Mihalev A."/>
            <person name="Mihova T."/>
            <person name="Mittelman R."/>
            <person name="Mlenga V."/>
            <person name="Montmayeur A."/>
            <person name="Mulrain L."/>
            <person name="Navidi A."/>
            <person name="Naylor J."/>
            <person name="Negash T."/>
            <person name="Nguyen T."/>
            <person name="Nguyen N."/>
            <person name="Nicol R."/>
            <person name="Norbu C."/>
            <person name="Norbu N."/>
            <person name="Novod N."/>
            <person name="O'Neill B."/>
            <person name="Osman S."/>
            <person name="Markiewicz E."/>
            <person name="Oyono O.L."/>
            <person name="Patti C."/>
            <person name="Phunkhang P."/>
            <person name="Pierre F."/>
            <person name="Priest M."/>
            <person name="Raghuraman S."/>
            <person name="Rege F."/>
            <person name="Reyes R."/>
            <person name="Rise C."/>
            <person name="Rogov P."/>
            <person name="Ross K."/>
            <person name="Ryan E."/>
            <person name="Settipalli S."/>
            <person name="Shea T."/>
            <person name="Sherpa N."/>
            <person name="Shi L."/>
            <person name="Shih D."/>
            <person name="Sparrow T."/>
            <person name="Spaulding J."/>
            <person name="Stalker J."/>
            <person name="Stange-Thomann N."/>
            <person name="Stavropoulos S."/>
            <person name="Stone C."/>
            <person name="Strader C."/>
            <person name="Tesfaye S."/>
            <person name="Thomson T."/>
            <person name="Thoulutsang Y."/>
            <person name="Thoulutsang D."/>
            <person name="Topham K."/>
            <person name="Topping I."/>
            <person name="Tsamla T."/>
            <person name="Vassiliev H."/>
            <person name="Vo A."/>
            <person name="Wangchuk T."/>
            <person name="Wangdi T."/>
            <person name="Weiand M."/>
            <person name="Wilkinson J."/>
            <person name="Wilson A."/>
            <person name="Yadav S."/>
            <person name="Young G."/>
            <person name="Yu Q."/>
            <person name="Zembek L."/>
            <person name="Zhong D."/>
            <person name="Zimmer A."/>
            <person name="Zwirko Z."/>
            <person name="Jaffe D.B."/>
            <person name="Alvarez P."/>
            <person name="Brockman W."/>
            <person name="Butler J."/>
            <person name="Chin C."/>
            <person name="Gnerre S."/>
            <person name="Grabherr M."/>
            <person name="Kleber M."/>
            <person name="Mauceli E."/>
            <person name="MacCallum I."/>
        </authorList>
    </citation>
    <scope>NUCLEOTIDE SEQUENCE [LARGE SCALE GENOMIC DNA]</scope>
    <source>
        <strain evidence="1 2">TSC#14021-0224.01</strain>
    </source>
</reference>
<evidence type="ECO:0000313" key="1">
    <source>
        <dbReference type="EMBL" id="EDV54206.1"/>
    </source>
</evidence>
<dbReference type="EMBL" id="CH954182">
    <property type="protein sequence ID" value="EDV54206.1"/>
    <property type="molecule type" value="Genomic_DNA"/>
</dbReference>
<protein>
    <submittedName>
        <fullName evidence="1">GG16737</fullName>
    </submittedName>
</protein>
<organism evidence="1 2">
    <name type="scientific">Drosophila erecta</name>
    <name type="common">Fruit fly</name>
    <dbReference type="NCBI Taxonomy" id="7220"/>
    <lineage>
        <taxon>Eukaryota</taxon>
        <taxon>Metazoa</taxon>
        <taxon>Ecdysozoa</taxon>
        <taxon>Arthropoda</taxon>
        <taxon>Hexapoda</taxon>
        <taxon>Insecta</taxon>
        <taxon>Pterygota</taxon>
        <taxon>Neoptera</taxon>
        <taxon>Endopterygota</taxon>
        <taxon>Diptera</taxon>
        <taxon>Brachycera</taxon>
        <taxon>Muscomorpha</taxon>
        <taxon>Ephydroidea</taxon>
        <taxon>Drosophilidae</taxon>
        <taxon>Drosophila</taxon>
        <taxon>Sophophora</taxon>
    </lineage>
</organism>
<gene>
    <name evidence="1" type="primary">Dere\GG16737</name>
    <name evidence="1" type="ORF">Dere_GG16737</name>
</gene>
<dbReference type="Proteomes" id="UP000008711">
    <property type="component" value="Unassembled WGS sequence"/>
</dbReference>
<accession>B3P7P5</accession>
<reference evidence="1 2" key="2">
    <citation type="journal article" date="2008" name="Bioinformatics">
        <title>Assembly reconciliation.</title>
        <authorList>
            <person name="Zimin A.V."/>
            <person name="Smith D.R."/>
            <person name="Sutton G."/>
            <person name="Yorke J.A."/>
        </authorList>
    </citation>
    <scope>NUCLEOTIDE SEQUENCE [LARGE SCALE GENOMIC DNA]</scope>
    <source>
        <strain evidence="1 2">TSC#14021-0224.01</strain>
    </source>
</reference>
<keyword evidence="2" id="KW-1185">Reference proteome</keyword>
<evidence type="ECO:0000313" key="2">
    <source>
        <dbReference type="Proteomes" id="UP000008711"/>
    </source>
</evidence>
<dbReference type="HOGENOM" id="CLU_2308886_0_0_1"/>
<sequence length="100" mass="11527">MLPTLFPSKHKPKLSDPIRVARAKEQAKRKGRPTSTQDTCACECGGWKRKQQHWPAIHPPALTQSSQLRTYWAKFNSRRRDLKFTVAEGAGARAERDHRY</sequence>
<proteinExistence type="predicted"/>
<dbReference type="OrthoDB" id="10261039at2759"/>